<gene>
    <name evidence="1" type="ORF">F4W18_00165</name>
</gene>
<proteinExistence type="predicted"/>
<dbReference type="Gene3D" id="1.10.3680.10">
    <property type="entry name" value="TerB-like"/>
    <property type="match status" value="1"/>
</dbReference>
<sequence>MSAILKSLKNYNDDTFTLSEHPIVDLDLENKVAYLYGLGLIMGSDEQIDESEKRFIGTLLRTLNLPDELLEEVEQNSQSIDEGFIEELKKTLTTNNLVSTFFYDAVMICYQDGNYCQTEKDVIKQLRYLLDFSDDDIFLVERTIEAIDSKNKAVLESIDGEGYWKWKHLVEYNRIDYTPESIKVSNYKDFKYLLDKEMYYTDIKLGEGEFWLSEADIEKLFSAKITGAGINKTTIWLEGEENCLFDEESPFNDHSHEITISMFNLKSISNCSVGTRHSKLLVLTICGGGDDIFNKCNLEDVSEIDSFEKSRLEMESTMKEIENFRELFTKF</sequence>
<evidence type="ECO:0000313" key="2">
    <source>
        <dbReference type="Proteomes" id="UP000322521"/>
    </source>
</evidence>
<dbReference type="RefSeq" id="WP_143691562.1">
    <property type="nucleotide sequence ID" value="NZ_AP025493.1"/>
</dbReference>
<dbReference type="AlphaFoldDB" id="A0A5M9P5K3"/>
<dbReference type="SUPFAM" id="SSF158682">
    <property type="entry name" value="TerB-like"/>
    <property type="match status" value="1"/>
</dbReference>
<dbReference type="Proteomes" id="UP000322521">
    <property type="component" value="Unassembled WGS sequence"/>
</dbReference>
<comment type="caution">
    <text evidence="1">The sequence shown here is derived from an EMBL/GenBank/DDBJ whole genome shotgun (WGS) entry which is preliminary data.</text>
</comment>
<keyword evidence="2" id="KW-1185">Reference proteome</keyword>
<organism evidence="1 2">
    <name type="scientific">Vibrio gigantis</name>
    <dbReference type="NCBI Taxonomy" id="296199"/>
    <lineage>
        <taxon>Bacteria</taxon>
        <taxon>Pseudomonadati</taxon>
        <taxon>Pseudomonadota</taxon>
        <taxon>Gammaproteobacteria</taxon>
        <taxon>Vibrionales</taxon>
        <taxon>Vibrionaceae</taxon>
        <taxon>Vibrio</taxon>
    </lineage>
</organism>
<dbReference type="CDD" id="cd07177">
    <property type="entry name" value="terB_like"/>
    <property type="match status" value="1"/>
</dbReference>
<name>A0A5M9P5K3_9VIBR</name>
<reference evidence="1 2" key="1">
    <citation type="submission" date="2019-09" db="EMBL/GenBank/DDBJ databases">
        <title>Draft genome sequence of various Type strains from the CCUG.</title>
        <authorList>
            <person name="Pineiro-Iglesias B."/>
            <person name="Tunovic T."/>
            <person name="Unosson C."/>
            <person name="Inganas E."/>
            <person name="Ohlen M."/>
            <person name="Cardew S."/>
            <person name="Jensie-Markopoulos S."/>
            <person name="Salva-Serra F."/>
            <person name="Jaen-Luchoro D."/>
            <person name="Karlsson R."/>
            <person name="Svensson-Stadler L."/>
            <person name="Chun J."/>
            <person name="Moore E."/>
        </authorList>
    </citation>
    <scope>NUCLEOTIDE SEQUENCE [LARGE SCALE GENOMIC DNA]</scope>
    <source>
        <strain evidence="1 2">CCUG 56969T</strain>
    </source>
</reference>
<dbReference type="EMBL" id="VXJS01000001">
    <property type="protein sequence ID" value="KAA8680994.1"/>
    <property type="molecule type" value="Genomic_DNA"/>
</dbReference>
<accession>A0A5M9P5K3</accession>
<protein>
    <submittedName>
        <fullName evidence="1">TerB family tellurite resistance protein</fullName>
    </submittedName>
</protein>
<dbReference type="InterPro" id="IPR029024">
    <property type="entry name" value="TerB-like"/>
</dbReference>
<evidence type="ECO:0000313" key="1">
    <source>
        <dbReference type="EMBL" id="KAA8680994.1"/>
    </source>
</evidence>